<sequence length="522" mass="59610">MRSYWDHLKSQESQRQTGDSNHPHFRASALFPVKRTERMSTRLIFLGYWILKRSILSIGSVITLRGQSGNILFRRAEEINKPKCYRIELDDLLNDCNVSLQEEFTGSLEIEFFSGKPLIFPYPAVSVNYYGKTFSSIVHTAQRVYNDFEDLKRNETNIVSESGIDLIDDKGIEPYFAMVNGPLPLDDTLELLLINKEGGTLPYKSSLKLNPYETKFFYPKELMPLKEFLKGGTGTMKIKAPLPWVFPRMVAGNMEQDPFAKTLTHTYYDSSHSSSPKDYWLPEEEAWHPAALMLPILVGNQWTNSISFYPIYSPAPFEIEAQLFDSNGVAVLDKSLFFQHRNESSFARVDLAPLTRALENSSSQVYGLRLTARQSGDKPIPARVKVALNIGKRGKLPCNICTNLQPYVPAWETKKRAFRWAPLLFDQQGAKTIVMHSSPLKDFQEKTVLHATFYREKDEAVLIKQIELEPHSFHIFDTQDEELKTFFEGTIGWATFESTNPYLTTYSFVFHPAGTVGGDHGY</sequence>
<evidence type="ECO:0000313" key="3">
    <source>
        <dbReference type="Proteomes" id="UP000220251"/>
    </source>
</evidence>
<name>A0A0H5DNI3_9BACT</name>
<dbReference type="Proteomes" id="UP000220251">
    <property type="component" value="Unassembled WGS sequence"/>
</dbReference>
<gene>
    <name evidence="2" type="ORF">ELAC_0421</name>
</gene>
<evidence type="ECO:0000313" key="2">
    <source>
        <dbReference type="EMBL" id="CRX37777.1"/>
    </source>
</evidence>
<organism evidence="2 3">
    <name type="scientific">Estrella lausannensis</name>
    <dbReference type="NCBI Taxonomy" id="483423"/>
    <lineage>
        <taxon>Bacteria</taxon>
        <taxon>Pseudomonadati</taxon>
        <taxon>Chlamydiota</taxon>
        <taxon>Chlamydiia</taxon>
        <taxon>Parachlamydiales</taxon>
        <taxon>Candidatus Criblamydiaceae</taxon>
        <taxon>Estrella</taxon>
    </lineage>
</organism>
<dbReference type="OrthoDB" id="20005at2"/>
<accession>A0A0H5DNI3</accession>
<feature type="region of interest" description="Disordered" evidence="1">
    <location>
        <begin position="1"/>
        <end position="23"/>
    </location>
</feature>
<reference evidence="3" key="1">
    <citation type="submission" date="2015-06" db="EMBL/GenBank/DDBJ databases">
        <authorList>
            <person name="Bertelli C."/>
        </authorList>
    </citation>
    <scope>NUCLEOTIDE SEQUENCE [LARGE SCALE GENOMIC DNA]</scope>
    <source>
        <strain evidence="3">CRIB-30</strain>
    </source>
</reference>
<feature type="compositionally biased region" description="Basic and acidic residues" evidence="1">
    <location>
        <begin position="1"/>
        <end position="12"/>
    </location>
</feature>
<dbReference type="EMBL" id="CWGJ01000006">
    <property type="protein sequence ID" value="CRX37777.1"/>
    <property type="molecule type" value="Genomic_DNA"/>
</dbReference>
<evidence type="ECO:0000256" key="1">
    <source>
        <dbReference type="SAM" id="MobiDB-lite"/>
    </source>
</evidence>
<keyword evidence="3" id="KW-1185">Reference proteome</keyword>
<dbReference type="AlphaFoldDB" id="A0A0H5DNI3"/>
<dbReference type="RefSeq" id="WP_098037633.1">
    <property type="nucleotide sequence ID" value="NZ_CWGJ01000006.1"/>
</dbReference>
<protein>
    <submittedName>
        <fullName evidence="2">Uncharacterized protein</fullName>
    </submittedName>
</protein>
<proteinExistence type="predicted"/>